<dbReference type="EMBL" id="SSSM01000004">
    <property type="protein sequence ID" value="THG30773.1"/>
    <property type="molecule type" value="Genomic_DNA"/>
</dbReference>
<keyword evidence="4" id="KW-1185">Reference proteome</keyword>
<comment type="caution">
    <text evidence="3">The sequence shown here is derived from an EMBL/GenBank/DDBJ whole genome shotgun (WGS) entry which is preliminary data.</text>
</comment>
<evidence type="ECO:0000313" key="3">
    <source>
        <dbReference type="EMBL" id="THG32010.1"/>
    </source>
</evidence>
<name>A0A4S4FNC4_9MICO</name>
<dbReference type="Proteomes" id="UP000309133">
    <property type="component" value="Unassembled WGS sequence"/>
</dbReference>
<evidence type="ECO:0000313" key="2">
    <source>
        <dbReference type="EMBL" id="THG30773.1"/>
    </source>
</evidence>
<evidence type="ECO:0000259" key="1">
    <source>
        <dbReference type="Pfam" id="PF04101"/>
    </source>
</evidence>
<proteinExistence type="predicted"/>
<dbReference type="AlphaFoldDB" id="A0A4S4FNC4"/>
<dbReference type="InterPro" id="IPR007235">
    <property type="entry name" value="Glyco_trans_28_C"/>
</dbReference>
<dbReference type="Gene3D" id="3.40.50.2000">
    <property type="entry name" value="Glycogen Phosphorylase B"/>
    <property type="match status" value="1"/>
</dbReference>
<organism evidence="3 4">
    <name type="scientific">Naasia lichenicola</name>
    <dbReference type="NCBI Taxonomy" id="2565933"/>
    <lineage>
        <taxon>Bacteria</taxon>
        <taxon>Bacillati</taxon>
        <taxon>Actinomycetota</taxon>
        <taxon>Actinomycetes</taxon>
        <taxon>Micrococcales</taxon>
        <taxon>Microbacteriaceae</taxon>
        <taxon>Naasia</taxon>
    </lineage>
</organism>
<dbReference type="Pfam" id="PF04101">
    <property type="entry name" value="Glyco_tran_28_C"/>
    <property type="match status" value="1"/>
</dbReference>
<dbReference type="GO" id="GO:0016758">
    <property type="term" value="F:hexosyltransferase activity"/>
    <property type="evidence" value="ECO:0007669"/>
    <property type="project" value="InterPro"/>
</dbReference>
<accession>A0A4S4FNC4</accession>
<dbReference type="EMBL" id="SSSM01000003">
    <property type="protein sequence ID" value="THG32010.1"/>
    <property type="molecule type" value="Genomic_DNA"/>
</dbReference>
<reference evidence="3 4" key="1">
    <citation type="submission" date="2019-04" db="EMBL/GenBank/DDBJ databases">
        <authorList>
            <person name="Jiang L."/>
        </authorList>
    </citation>
    <scope>NUCLEOTIDE SEQUENCE [LARGE SCALE GENOMIC DNA]</scope>
    <source>
        <strain evidence="3 4">YIM 131853</strain>
    </source>
</reference>
<dbReference type="SUPFAM" id="SSF53756">
    <property type="entry name" value="UDP-Glycosyltransferase/glycogen phosphorylase"/>
    <property type="match status" value="1"/>
</dbReference>
<keyword evidence="3" id="KW-0808">Transferase</keyword>
<protein>
    <submittedName>
        <fullName evidence="3">Glycosyl transferase family 28</fullName>
    </submittedName>
</protein>
<sequence>MLAQAPRYLLVSSGGGHLKQLFEYARRLEIDPADQDWVTFDTGLSRTLLSGRRRVFARYAAPRDLPNIFRNFALAFRVLRSSRYAVAISTGASLAVCFLPLARVMGVRTIYIESAARATGPSLTGKIVAAIPGIETFNQYPAWATDKWRYIGSIFDRFARAADAKTEIKKVVVSVGTTESYGFRTLFERLEPLLADVDVTWQTGVTDLTGLDIDGRPNIQSAELSRLVAEADLVISHAGTGAALTALENGKIPLLVPRRKSRGEHVDDHQAQIADDLVMRNLAISAEADDINLIHMNAAAEGRVSAVLPPTISLQLHDTRSLTSND</sequence>
<dbReference type="OrthoDB" id="555447at2"/>
<dbReference type="RefSeq" id="WP_136427130.1">
    <property type="nucleotide sequence ID" value="NZ_SSSM01000003.1"/>
</dbReference>
<gene>
    <name evidence="3" type="ORF">E6C64_08185</name>
    <name evidence="2" type="ORF">E6C64_09040</name>
</gene>
<feature type="domain" description="Glycosyl transferase family 28 C-terminal" evidence="1">
    <location>
        <begin position="171"/>
        <end position="282"/>
    </location>
</feature>
<evidence type="ECO:0000313" key="4">
    <source>
        <dbReference type="Proteomes" id="UP000309133"/>
    </source>
</evidence>